<protein>
    <submittedName>
        <fullName evidence="1">Uncharacterized protein</fullName>
    </submittedName>
</protein>
<sequence>MEIQLIFSDCRQFFEVVIIDNLPQLKSSFNRSKPDEQKFLRVNQVNFC</sequence>
<dbReference type="EMBL" id="BBPA01000003">
    <property type="protein sequence ID" value="GAL91430.1"/>
    <property type="molecule type" value="Genomic_DNA"/>
</dbReference>
<evidence type="ECO:0000313" key="1">
    <source>
        <dbReference type="EMBL" id="GAL91430.1"/>
    </source>
</evidence>
<proteinExistence type="predicted"/>
<comment type="caution">
    <text evidence="1">The sequence shown here is derived from an EMBL/GenBank/DDBJ whole genome shotgun (WGS) entry which is preliminary data.</text>
</comment>
<dbReference type="Proteomes" id="UP000030321">
    <property type="component" value="Unassembled WGS sequence"/>
</dbReference>
<gene>
    <name evidence="1" type="ORF">N44_01438</name>
</gene>
<accession>A0A0A1VP25</accession>
<dbReference type="AlphaFoldDB" id="A0A0A1VP25"/>
<evidence type="ECO:0000313" key="2">
    <source>
        <dbReference type="Proteomes" id="UP000030321"/>
    </source>
</evidence>
<organism evidence="1 2">
    <name type="scientific">Microcystis aeruginosa NIES-44</name>
    <dbReference type="NCBI Taxonomy" id="449439"/>
    <lineage>
        <taxon>Bacteria</taxon>
        <taxon>Bacillati</taxon>
        <taxon>Cyanobacteriota</taxon>
        <taxon>Cyanophyceae</taxon>
        <taxon>Oscillatoriophycideae</taxon>
        <taxon>Chroococcales</taxon>
        <taxon>Microcystaceae</taxon>
        <taxon>Microcystis</taxon>
    </lineage>
</organism>
<name>A0A0A1VP25_MICAE</name>
<reference evidence="2" key="1">
    <citation type="journal article" date="2015" name="Genome">
        <title>Whole Genome Sequence of the Non-Microcystin-Producing Microcystis aeruginosa Strain NIES-44.</title>
        <authorList>
            <person name="Okano K."/>
            <person name="Miyata N."/>
            <person name="Ozaki Y."/>
        </authorList>
    </citation>
    <scope>NUCLEOTIDE SEQUENCE [LARGE SCALE GENOMIC DNA]</scope>
    <source>
        <strain evidence="2">NIES-44</strain>
    </source>
</reference>